<proteinExistence type="predicted"/>
<evidence type="ECO:0008006" key="5">
    <source>
        <dbReference type="Google" id="ProtNLM"/>
    </source>
</evidence>
<protein>
    <recommendedName>
        <fullName evidence="5">Lipoprotein</fullName>
    </recommendedName>
</protein>
<keyword evidence="4" id="KW-1185">Reference proteome</keyword>
<accession>A0ABN3NCA6</accession>
<reference evidence="3 4" key="1">
    <citation type="journal article" date="2019" name="Int. J. Syst. Evol. Microbiol.">
        <title>The Global Catalogue of Microorganisms (GCM) 10K type strain sequencing project: providing services to taxonomists for standard genome sequencing and annotation.</title>
        <authorList>
            <consortium name="The Broad Institute Genomics Platform"/>
            <consortium name="The Broad Institute Genome Sequencing Center for Infectious Disease"/>
            <person name="Wu L."/>
            <person name="Ma J."/>
        </authorList>
    </citation>
    <scope>NUCLEOTIDE SEQUENCE [LARGE SCALE GENOMIC DNA]</scope>
    <source>
        <strain evidence="3 4">JCM 4395</strain>
    </source>
</reference>
<organism evidence="3 4">
    <name type="scientific">Streptomyces longisporus</name>
    <dbReference type="NCBI Taxonomy" id="1948"/>
    <lineage>
        <taxon>Bacteria</taxon>
        <taxon>Bacillati</taxon>
        <taxon>Actinomycetota</taxon>
        <taxon>Actinomycetes</taxon>
        <taxon>Kitasatosporales</taxon>
        <taxon>Streptomycetaceae</taxon>
        <taxon>Streptomyces</taxon>
    </lineage>
</organism>
<evidence type="ECO:0000256" key="1">
    <source>
        <dbReference type="SAM" id="MobiDB-lite"/>
    </source>
</evidence>
<feature type="region of interest" description="Disordered" evidence="1">
    <location>
        <begin position="26"/>
        <end position="70"/>
    </location>
</feature>
<dbReference type="Proteomes" id="UP001501777">
    <property type="component" value="Unassembled WGS sequence"/>
</dbReference>
<evidence type="ECO:0000256" key="2">
    <source>
        <dbReference type="SAM" id="SignalP"/>
    </source>
</evidence>
<feature type="chain" id="PRO_5046570239" description="Lipoprotein" evidence="2">
    <location>
        <begin position="32"/>
        <end position="176"/>
    </location>
</feature>
<evidence type="ECO:0000313" key="4">
    <source>
        <dbReference type="Proteomes" id="UP001501777"/>
    </source>
</evidence>
<dbReference type="PROSITE" id="PS51257">
    <property type="entry name" value="PROKAR_LIPOPROTEIN"/>
    <property type="match status" value="1"/>
</dbReference>
<comment type="caution">
    <text evidence="3">The sequence shown here is derived from an EMBL/GenBank/DDBJ whole genome shotgun (WGS) entry which is preliminary data.</text>
</comment>
<feature type="signal peptide" evidence="2">
    <location>
        <begin position="1"/>
        <end position="31"/>
    </location>
</feature>
<name>A0ABN3NCA6_STRLO</name>
<evidence type="ECO:0000313" key="3">
    <source>
        <dbReference type="EMBL" id="GAA2518785.1"/>
    </source>
</evidence>
<gene>
    <name evidence="3" type="ORF">GCM10010276_80870</name>
</gene>
<dbReference type="RefSeq" id="WP_344406099.1">
    <property type="nucleotide sequence ID" value="NZ_BAAASG010000025.1"/>
</dbReference>
<dbReference type="EMBL" id="BAAASG010000025">
    <property type="protein sequence ID" value="GAA2518785.1"/>
    <property type="molecule type" value="Genomic_DNA"/>
</dbReference>
<sequence>MSARRQLPPTAIVFAAALLLAGCSSGHGSSAGPSPSHTPSVTSATSATPSPTPTTASTGTPSTAGPSGTATVPAVSITTLRSGGTLTLPATVGYAITGLHFTASDGYRLHLTLGSSGSYGLDLPLSGPSGTVTIPRDKMLPGKRDLTFTLARKGQASTFSTQHAAHVNDVAIYGPK</sequence>
<keyword evidence="2" id="KW-0732">Signal</keyword>